<reference evidence="1 2" key="1">
    <citation type="submission" date="2023-10" db="EMBL/GenBank/DDBJ databases">
        <title>A novel Glycoside Hydrolase 43-Like Enzyme from Clostrdium boliviensis is an Endo-xylanase, and a Candidate for Xylooligosaccharides Production from Different Xylan Substrates.</title>
        <authorList>
            <person name="Alvarez M.T."/>
            <person name="Rocabado-Villegas L.R."/>
            <person name="Salas-Veizaga D.M."/>
            <person name="Linares-Pasten J.A."/>
            <person name="Gudmundsdottir E.E."/>
            <person name="Hreggvidsson G.O."/>
            <person name="Adlercreutz P."/>
            <person name="Nordberg Karlsson E."/>
        </authorList>
    </citation>
    <scope>NUCLEOTIDE SEQUENCE [LARGE SCALE GENOMIC DNA]</scope>
    <source>
        <strain evidence="1 2">E-1</strain>
    </source>
</reference>
<accession>A0ABU4GPU2</accession>
<dbReference type="InterPro" id="IPR002514">
    <property type="entry name" value="Transposase_8"/>
</dbReference>
<dbReference type="EMBL" id="JAWONS010000280">
    <property type="protein sequence ID" value="MDW2799656.1"/>
    <property type="molecule type" value="Genomic_DNA"/>
</dbReference>
<comment type="caution">
    <text evidence="1">The sequence shown here is derived from an EMBL/GenBank/DDBJ whole genome shotgun (WGS) entry which is preliminary data.</text>
</comment>
<dbReference type="NCBIfam" id="NF047593">
    <property type="entry name" value="IS66_ISAeme5_TnpA"/>
    <property type="match status" value="1"/>
</dbReference>
<proteinExistence type="predicted"/>
<gene>
    <name evidence="1" type="ORF">RZO55_18945</name>
</gene>
<dbReference type="Proteomes" id="UP001276854">
    <property type="component" value="Unassembled WGS sequence"/>
</dbReference>
<sequence length="108" mass="12480">MKTNNVILWKERFADRAASGLKVEDWCKRNGVTKHAYYYWHRKIQGDQLVSLEDTFVEVLVNDPSKEKKAGAASGEIIVNWKDFSIFVNDAQHVPLLAELMQKLVREC</sequence>
<dbReference type="RefSeq" id="WP_318065842.1">
    <property type="nucleotide sequence ID" value="NZ_JAWONS010000280.1"/>
</dbReference>
<evidence type="ECO:0008006" key="3">
    <source>
        <dbReference type="Google" id="ProtNLM"/>
    </source>
</evidence>
<evidence type="ECO:0000313" key="2">
    <source>
        <dbReference type="Proteomes" id="UP001276854"/>
    </source>
</evidence>
<organism evidence="1 2">
    <name type="scientific">Clostridium boliviensis</name>
    <dbReference type="NCBI Taxonomy" id="318465"/>
    <lineage>
        <taxon>Bacteria</taxon>
        <taxon>Bacillati</taxon>
        <taxon>Bacillota</taxon>
        <taxon>Clostridia</taxon>
        <taxon>Eubacteriales</taxon>
        <taxon>Clostridiaceae</taxon>
        <taxon>Clostridium</taxon>
    </lineage>
</organism>
<protein>
    <recommendedName>
        <fullName evidence="3">IS66 family insertion sequence element accessory protein TnpB</fullName>
    </recommendedName>
</protein>
<evidence type="ECO:0000313" key="1">
    <source>
        <dbReference type="EMBL" id="MDW2799656.1"/>
    </source>
</evidence>
<dbReference type="Pfam" id="PF01527">
    <property type="entry name" value="HTH_Tnp_1"/>
    <property type="match status" value="1"/>
</dbReference>
<name>A0ABU4GPU2_9CLOT</name>
<keyword evidence="2" id="KW-1185">Reference proteome</keyword>